<dbReference type="InterPro" id="IPR025255">
    <property type="entry name" value="DUF4202"/>
</dbReference>
<gene>
    <name evidence="1" type="ORF">METZ01_LOCUS478037</name>
</gene>
<accession>A0A383BZE6</accession>
<organism evidence="1">
    <name type="scientific">marine metagenome</name>
    <dbReference type="NCBI Taxonomy" id="408172"/>
    <lineage>
        <taxon>unclassified sequences</taxon>
        <taxon>metagenomes</taxon>
        <taxon>ecological metagenomes</taxon>
    </lineage>
</organism>
<evidence type="ECO:0000313" key="1">
    <source>
        <dbReference type="EMBL" id="SVE25183.1"/>
    </source>
</evidence>
<dbReference type="AlphaFoldDB" id="A0A383BZE6"/>
<dbReference type="Pfam" id="PF13875">
    <property type="entry name" value="DUF4202"/>
    <property type="match status" value="1"/>
</dbReference>
<name>A0A383BZE6_9ZZZZ</name>
<protein>
    <recommendedName>
        <fullName evidence="2">DUF4202 domain-containing protein</fullName>
    </recommendedName>
</protein>
<dbReference type="EMBL" id="UINC01204452">
    <property type="protein sequence ID" value="SVE25183.1"/>
    <property type="molecule type" value="Genomic_DNA"/>
</dbReference>
<reference evidence="1" key="1">
    <citation type="submission" date="2018-05" db="EMBL/GenBank/DDBJ databases">
        <authorList>
            <person name="Lanie J.A."/>
            <person name="Ng W.-L."/>
            <person name="Kazmierczak K.M."/>
            <person name="Andrzejewski T.M."/>
            <person name="Davidsen T.M."/>
            <person name="Wayne K.J."/>
            <person name="Tettelin H."/>
            <person name="Glass J.I."/>
            <person name="Rusch D."/>
            <person name="Podicherti R."/>
            <person name="Tsui H.-C.T."/>
            <person name="Winkler M.E."/>
        </authorList>
    </citation>
    <scope>NUCLEOTIDE SEQUENCE</scope>
</reference>
<proteinExistence type="predicted"/>
<evidence type="ECO:0008006" key="2">
    <source>
        <dbReference type="Google" id="ProtNLM"/>
    </source>
</evidence>
<dbReference type="PANTHER" id="PTHR41729">
    <property type="entry name" value="GLUTAMYL-TRNA SYNTHETASE"/>
    <property type="match status" value="1"/>
</dbReference>
<dbReference type="PANTHER" id="PTHR41729:SF1">
    <property type="entry name" value="GLUTAMYL-TRNA SYNTHETASE"/>
    <property type="match status" value="1"/>
</dbReference>
<sequence>MFSLDRFQLALERFDAANAEDPNRELVDGVEEPRELVYARRMTACMDRYRPEAPETVRLAARCQHIRRWTSLRTDYPAGRDGYRRWRTDLAQFHAATAADILRDVGYDDTVIGRVGSLLRKERLKVDPDVQLLEDVVCLVFLQHYLVDFAPKHDDDKLLGVLRKTWRKMSEEGRCAALALDLSAAVRALVERAVATPNFAS</sequence>